<reference evidence="1 2" key="1">
    <citation type="journal article" date="2016" name="Nat. Commun.">
        <title>Thousands of microbial genomes shed light on interconnected biogeochemical processes in an aquifer system.</title>
        <authorList>
            <person name="Anantharaman K."/>
            <person name="Brown C.T."/>
            <person name="Hug L.A."/>
            <person name="Sharon I."/>
            <person name="Castelle C.J."/>
            <person name="Probst A.J."/>
            <person name="Thomas B.C."/>
            <person name="Singh A."/>
            <person name="Wilkins M.J."/>
            <person name="Karaoz U."/>
            <person name="Brodie E.L."/>
            <person name="Williams K.H."/>
            <person name="Hubbard S.S."/>
            <person name="Banfield J.F."/>
        </authorList>
    </citation>
    <scope>NUCLEOTIDE SEQUENCE [LARGE SCALE GENOMIC DNA]</scope>
</reference>
<protein>
    <submittedName>
        <fullName evidence="1">Uncharacterized protein</fullName>
    </submittedName>
</protein>
<dbReference type="EMBL" id="MGAC01000030">
    <property type="protein sequence ID" value="OGK37824.1"/>
    <property type="molecule type" value="Genomic_DNA"/>
</dbReference>
<evidence type="ECO:0000313" key="1">
    <source>
        <dbReference type="EMBL" id="OGK37824.1"/>
    </source>
</evidence>
<accession>A0A1F7I356</accession>
<dbReference type="InterPro" id="IPR009057">
    <property type="entry name" value="Homeodomain-like_sf"/>
</dbReference>
<organism evidence="1 2">
    <name type="scientific">Candidatus Roizmanbacteria bacterium RIFCSPHIGHO2_12_FULL_41_11</name>
    <dbReference type="NCBI Taxonomy" id="1802052"/>
    <lineage>
        <taxon>Bacteria</taxon>
        <taxon>Candidatus Roizmaniibacteriota</taxon>
    </lineage>
</organism>
<dbReference type="Gene3D" id="1.10.10.10">
    <property type="entry name" value="Winged helix-like DNA-binding domain superfamily/Winged helix DNA-binding domain"/>
    <property type="match status" value="1"/>
</dbReference>
<sequence>MTKIQLRRDVIRLRMEGKSYSQIKTELKVSKGTLSRWLKDYPLSKNQLKLLRDDNPVRIEKFRQTMKKKKDNRLFAYYKESQHKLTPLTSRELFLSGLFLYWGEGGKTLSHTLSINNTDPAVLKFVLYWMVKGLRIKKNKIRIYLHLYQNMDIEKETDYWSRKLRMSKSCFIQPYIKKSKREEIDHKGFGHGTCGLMVYNTIIKEKILMAIKAVSDYIGNKVDII</sequence>
<comment type="caution">
    <text evidence="1">The sequence shown here is derived from an EMBL/GenBank/DDBJ whole genome shotgun (WGS) entry which is preliminary data.</text>
</comment>
<dbReference type="Pfam" id="PF13384">
    <property type="entry name" value="HTH_23"/>
    <property type="match status" value="1"/>
</dbReference>
<dbReference type="InterPro" id="IPR036388">
    <property type="entry name" value="WH-like_DNA-bd_sf"/>
</dbReference>
<dbReference type="AlphaFoldDB" id="A0A1F7I356"/>
<gene>
    <name evidence="1" type="ORF">A3F03_04765</name>
</gene>
<dbReference type="SUPFAM" id="SSF46689">
    <property type="entry name" value="Homeodomain-like"/>
    <property type="match status" value="1"/>
</dbReference>
<dbReference type="Proteomes" id="UP000176803">
    <property type="component" value="Unassembled WGS sequence"/>
</dbReference>
<name>A0A1F7I356_9BACT</name>
<proteinExistence type="predicted"/>
<evidence type="ECO:0000313" key="2">
    <source>
        <dbReference type="Proteomes" id="UP000176803"/>
    </source>
</evidence>